<accession>A0A4Y9QU61</accession>
<gene>
    <name evidence="1" type="ORF">E4S40_07375</name>
</gene>
<dbReference type="RefSeq" id="WP_135072696.1">
    <property type="nucleotide sequence ID" value="NZ_SPSB01000002.1"/>
</dbReference>
<dbReference type="EMBL" id="SPSB01000002">
    <property type="protein sequence ID" value="TFV96039.1"/>
    <property type="molecule type" value="Genomic_DNA"/>
</dbReference>
<evidence type="ECO:0000313" key="1">
    <source>
        <dbReference type="EMBL" id="TFV96039.1"/>
    </source>
</evidence>
<protein>
    <submittedName>
        <fullName evidence="1">YceI family protein</fullName>
    </submittedName>
</protein>
<dbReference type="AlphaFoldDB" id="A0A4Y9QU61"/>
<proteinExistence type="predicted"/>
<reference evidence="1 2" key="1">
    <citation type="submission" date="2019-03" db="EMBL/GenBank/DDBJ databases">
        <title>Algoriphagus sp. nov, a new strain isolated from root system soil of mangrove plant Kandelia.</title>
        <authorList>
            <person name="Yin Q."/>
            <person name="Wang K."/>
            <person name="Song Z."/>
        </authorList>
    </citation>
    <scope>NUCLEOTIDE SEQUENCE [LARGE SCALE GENOMIC DNA]</scope>
    <source>
        <strain evidence="1 2">XY-J91</strain>
    </source>
</reference>
<dbReference type="OrthoDB" id="9794147at2"/>
<name>A0A4Y9QU61_9BACT</name>
<sequence length="197" mass="22399">MKTLLYIFLGLVVYLGSMPKETMEENQWKVASESEVVIVGKTNINTFECQSFKYSGKDVLTEILFPEQKYAVWSGEVVLSSDSFDCFNRIMTKDFHETVRAEEHPEIRVRFLDLVRKNLGTPQESLTGNVEITLAGVCRRFPISCKLFKEENGKTLLKGSQEVTFKDFQIDPPVKFLGAVKVQNSISVNFGLVLEKI</sequence>
<comment type="caution">
    <text evidence="1">The sequence shown here is derived from an EMBL/GenBank/DDBJ whole genome shotgun (WGS) entry which is preliminary data.</text>
</comment>
<organism evidence="1 2">
    <name type="scientific">Algoriphagus kandeliae</name>
    <dbReference type="NCBI Taxonomy" id="2562278"/>
    <lineage>
        <taxon>Bacteria</taxon>
        <taxon>Pseudomonadati</taxon>
        <taxon>Bacteroidota</taxon>
        <taxon>Cytophagia</taxon>
        <taxon>Cytophagales</taxon>
        <taxon>Cyclobacteriaceae</taxon>
        <taxon>Algoriphagus</taxon>
    </lineage>
</organism>
<dbReference type="Proteomes" id="UP000297647">
    <property type="component" value="Unassembled WGS sequence"/>
</dbReference>
<evidence type="ECO:0000313" key="2">
    <source>
        <dbReference type="Proteomes" id="UP000297647"/>
    </source>
</evidence>
<keyword evidence="2" id="KW-1185">Reference proteome</keyword>
<dbReference type="SUPFAM" id="SSF101874">
    <property type="entry name" value="YceI-like"/>
    <property type="match status" value="1"/>
</dbReference>
<dbReference type="InterPro" id="IPR036761">
    <property type="entry name" value="TTHA0802/YceI-like_sf"/>
</dbReference>
<dbReference type="Gene3D" id="2.40.128.110">
    <property type="entry name" value="Lipid/polyisoprenoid-binding, YceI-like"/>
    <property type="match status" value="1"/>
</dbReference>